<dbReference type="InterPro" id="IPR056363">
    <property type="entry name" value="LRR_LRWD1_dom"/>
</dbReference>
<feature type="region of interest" description="Disordered" evidence="25">
    <location>
        <begin position="532"/>
        <end position="681"/>
    </location>
</feature>
<dbReference type="InterPro" id="IPR036322">
    <property type="entry name" value="WD40_repeat_dom_sf"/>
</dbReference>
<keyword evidence="11" id="KW-0963">Cytoplasm</keyword>
<dbReference type="InterPro" id="IPR036784">
    <property type="entry name" value="AK/P_DHK_N_sf"/>
</dbReference>
<dbReference type="Pfam" id="PF23211">
    <property type="entry name" value="LRR_LRWD1"/>
    <property type="match status" value="1"/>
</dbReference>
<evidence type="ECO:0000259" key="26">
    <source>
        <dbReference type="PROSITE" id="PS50109"/>
    </source>
</evidence>
<keyword evidence="14" id="KW-0235">DNA replication</keyword>
<gene>
    <name evidence="27" type="ORF">P4O66_016078</name>
</gene>
<feature type="compositionally biased region" description="Polar residues" evidence="25">
    <location>
        <begin position="585"/>
        <end position="594"/>
    </location>
</feature>
<dbReference type="InterPro" id="IPR003591">
    <property type="entry name" value="Leu-rich_rpt_typical-subtyp"/>
</dbReference>
<keyword evidence="10" id="KW-0158">Chromosome</keyword>
<dbReference type="GO" id="GO:0006325">
    <property type="term" value="P:chromatin organization"/>
    <property type="evidence" value="ECO:0007669"/>
    <property type="project" value="UniProtKB-KW"/>
</dbReference>
<evidence type="ECO:0000256" key="12">
    <source>
        <dbReference type="ARBA" id="ARBA00022574"/>
    </source>
</evidence>
<dbReference type="Pfam" id="PF02518">
    <property type="entry name" value="HATPase_c"/>
    <property type="match status" value="1"/>
</dbReference>
<dbReference type="InterPro" id="IPR032675">
    <property type="entry name" value="LRR_dom_sf"/>
</dbReference>
<keyword evidence="22" id="KW-0137">Centromere</keyword>
<keyword evidence="21" id="KW-0539">Nucleus</keyword>
<keyword evidence="15" id="KW-0677">Repeat</keyword>
<evidence type="ECO:0000256" key="21">
    <source>
        <dbReference type="ARBA" id="ARBA00023242"/>
    </source>
</evidence>
<dbReference type="InterPro" id="IPR052489">
    <property type="entry name" value="LRWD1"/>
</dbReference>
<feature type="domain" description="Histidine kinase" evidence="26">
    <location>
        <begin position="1253"/>
        <end position="1387"/>
    </location>
</feature>
<sequence>TRSCLMADKQGIVNCGCKGIRTCLLCEASNEKRHLLNNKLLVHYDFRYDPESKLAVPAEGSGQQPFPFPGVFLWDNFVSESEEKQLVAKMDQDVWRASQSGRHKQDYGPKVNFKKRRIHLGGYSGLPVVSYKLVDRMTKEPLLAGFRPVEQCNLDYSPERGSAIDPHLDDSWLWGERLVTLNLLSDTVVTMSLDEGWADMHHGEVRVAVNLPRRCLLAMYGEARHRWKHAIYRQDVHSRRVCSTFRELSAEFLEGRTVTGDHSFALDLFKPDKNWSILLLLSVFHISCATMAKITESILLEKGLPKTNKLDQVKSLNLSRMSLKKHDLPVPLLCKLSSLEQLDLSGNMLQELPAGLYLPSLRLLDCSNNNMEDVTSLEALDNLEELRVEDNLYLTVNDEHKVIFLLPRLRRFNGKDIRVMADHIHCVNDEILKKRVIALWEKDFSLPSPLTTQSLSTVEKKFVNAACFQVKYGPSSLNEYTKWRVAMIAKEYLKSLTDPLMEVDNNSPGTPVAEEEDELRLSNRVNLPARIVTQSPFKKKRSEPLASEVESPRKRRALSGEPAAAAGPRRSIRLAAASPIEAVPRNTSQNSPTDLASPRRSKRTIRETASEESPRTRSCPQTTQQKAAKVHVGPRKAVPAPGSLSARGGTSETPKKNQKEKPTAQKGKCAYTPTKAENGTPKKTITYQVPQEPACLQPLHVLQCHSRQDSPEDFSTQLWACAFEPQQQSGGKVLPSAPYNSSGWTQTVATCGGESICVIDCESGHVLKKYKVPGEMFYTLAWTTVLMSREGTCVRPCSVLAAGGTRGVVRLIHPRANLAYGKFRVGRRPISVLRFCPRRGNFLFTGTYDKKIVMWDIGGLDRDYNFKTSQLLVLQTGSTPLHLCLPPSSPDTHLLAGCDSGLYSFDIQLSKNTQKRTDEMEIVFTSYKESKTNDCHTIDGLSFLTDDVVASKSPTQGSIYLWSWSGTRASQRGQQKEVPAQILAELQWSSTDIPYLSLNTCPSFGYVVCGDEDGRLWTYHISDSVTATFKTGKVPATEPSVRLTPSTLLYAGKSPDGNHILSSAKYLHKELPVRIAHRIKGFRSLPFIIGCNPTILQVHELYIRAYHVLSDFPAVSTCSMSSSSQIKDQEVEARYSKLVQQLLDDHKDVVTVLAEGFRECRKHIQDETLIRNFLDTTLTSRLGIRMLATHHLALHEENPDYVGIICRRLSPKKIIEKWVDFARRLCEHQYGNSPRVRINGHVAARFPFITLPLDYILPELLKNAMRATMESHLDTPYNVPDVVVTIANNDTDFVIRISDRGGGIPHSIMDKVMDYHFSTAEQSTQDPRMSNLFNTMTNSGPQSGPMHGFGFGLPTSRAYAEYLGGSLTLQSMQGIGTDVYLRLRHIDGKGESFRL</sequence>
<proteinExistence type="inferred from homology"/>
<keyword evidence="16" id="KW-0995">Kinetochore</keyword>
<keyword evidence="12 24" id="KW-0853">WD repeat</keyword>
<dbReference type="SUPFAM" id="SSF51197">
    <property type="entry name" value="Clavaminate synthase-like"/>
    <property type="match status" value="1"/>
</dbReference>
<evidence type="ECO:0000256" key="6">
    <source>
        <dbReference type="ARBA" id="ARBA00004629"/>
    </source>
</evidence>
<dbReference type="PROSITE" id="PS51450">
    <property type="entry name" value="LRR"/>
    <property type="match status" value="2"/>
</dbReference>
<evidence type="ECO:0000256" key="3">
    <source>
        <dbReference type="ARBA" id="ARBA00004173"/>
    </source>
</evidence>
<dbReference type="SUPFAM" id="SSF69012">
    <property type="entry name" value="alpha-ketoacid dehydrogenase kinase, N-terminal domain"/>
    <property type="match status" value="1"/>
</dbReference>
<keyword evidence="20" id="KW-0206">Cytoskeleton</keyword>
<dbReference type="InterPro" id="IPR036890">
    <property type="entry name" value="HATPase_C_sf"/>
</dbReference>
<keyword evidence="19" id="KW-0496">Mitochondrion</keyword>
<evidence type="ECO:0000256" key="10">
    <source>
        <dbReference type="ARBA" id="ARBA00022454"/>
    </source>
</evidence>
<dbReference type="FunFam" id="3.80.10.10:FF:000429">
    <property type="entry name" value="Leucine-rich repeat and WD repeat-containing protein 1"/>
    <property type="match status" value="1"/>
</dbReference>
<comment type="subcellular location">
    <subcellularLocation>
        <location evidence="6">Chromosome</location>
        <location evidence="6">Centromere</location>
        <location evidence="6">Kinetochore</location>
    </subcellularLocation>
    <subcellularLocation>
        <location evidence="5">Chromosome</location>
        <location evidence="5">Telomere</location>
    </subcellularLocation>
    <subcellularLocation>
        <location evidence="4">Cytoplasm</location>
        <location evidence="4">Cytoskeleton</location>
        <location evidence="4">Microtubule organizing center</location>
        <location evidence="4">Centrosome</location>
    </subcellularLocation>
    <subcellularLocation>
        <location evidence="3">Mitochondrion</location>
    </subcellularLocation>
    <subcellularLocation>
        <location evidence="2">Nucleus</location>
    </subcellularLocation>
</comment>
<evidence type="ECO:0000256" key="9">
    <source>
        <dbReference type="ARBA" id="ARBA00015536"/>
    </source>
</evidence>
<dbReference type="GO" id="GO:0005813">
    <property type="term" value="C:centrosome"/>
    <property type="evidence" value="ECO:0007669"/>
    <property type="project" value="UniProtKB-SubCell"/>
</dbReference>
<evidence type="ECO:0000256" key="1">
    <source>
        <dbReference type="ARBA" id="ARBA00001954"/>
    </source>
</evidence>
<evidence type="ECO:0000256" key="23">
    <source>
        <dbReference type="ARBA" id="ARBA00033046"/>
    </source>
</evidence>
<keyword evidence="17" id="KW-0156">Chromatin regulator</keyword>
<dbReference type="Gene3D" id="3.30.565.10">
    <property type="entry name" value="Histidine kinase-like ATPase, C-terminal domain"/>
    <property type="match status" value="1"/>
</dbReference>
<comment type="similarity">
    <text evidence="7">Belongs to the PDK/BCKDK protein kinase family.</text>
</comment>
<dbReference type="SUPFAM" id="SSF55874">
    <property type="entry name" value="ATPase domain of HSP90 chaperone/DNA topoisomerase II/histidine kinase"/>
    <property type="match status" value="1"/>
</dbReference>
<dbReference type="InterPro" id="IPR005467">
    <property type="entry name" value="His_kinase_dom"/>
</dbReference>
<dbReference type="PROSITE" id="PS00678">
    <property type="entry name" value="WD_REPEATS_1"/>
    <property type="match status" value="1"/>
</dbReference>
<dbReference type="PANTHER" id="PTHR24370">
    <property type="entry name" value="OPTICIN"/>
    <property type="match status" value="1"/>
</dbReference>
<dbReference type="GO" id="GO:0071169">
    <property type="term" value="P:establishment of protein localization to chromatin"/>
    <property type="evidence" value="ECO:0007669"/>
    <property type="project" value="TreeGrafter"/>
</dbReference>
<dbReference type="CDD" id="cd16929">
    <property type="entry name" value="HATPase_PDK-like"/>
    <property type="match status" value="1"/>
</dbReference>
<dbReference type="PANTHER" id="PTHR24370:SF10">
    <property type="entry name" value="LEUCINE-RICH REPEAT AND WD REPEAT-CONTAINING PROTEIN 1"/>
    <property type="match status" value="1"/>
</dbReference>
<feature type="compositionally biased region" description="Basic and acidic residues" evidence="25">
    <location>
        <begin position="653"/>
        <end position="663"/>
    </location>
</feature>
<dbReference type="SMART" id="SM00387">
    <property type="entry name" value="HATPase_c"/>
    <property type="match status" value="1"/>
</dbReference>
<dbReference type="InterPro" id="IPR003594">
    <property type="entry name" value="HATPase_dom"/>
</dbReference>
<dbReference type="SMART" id="SM00369">
    <property type="entry name" value="LRR_TYP"/>
    <property type="match status" value="1"/>
</dbReference>
<dbReference type="PROSITE" id="PS50109">
    <property type="entry name" value="HIS_KIN"/>
    <property type="match status" value="1"/>
</dbReference>
<dbReference type="Pfam" id="PF23215">
    <property type="entry name" value="WD_LRWD1"/>
    <property type="match status" value="1"/>
</dbReference>
<protein>
    <recommendedName>
        <fullName evidence="9">Leucine-rich repeat and WD repeat-containing protein 1</fullName>
    </recommendedName>
    <alternativeName>
        <fullName evidence="23">Origin recognition complex-associated protein</fullName>
    </alternativeName>
</protein>
<feature type="compositionally biased region" description="Basic and acidic residues" evidence="25">
    <location>
        <begin position="604"/>
        <end position="615"/>
    </location>
</feature>
<evidence type="ECO:0000256" key="18">
    <source>
        <dbReference type="ARBA" id="ARBA00022895"/>
    </source>
</evidence>
<dbReference type="EMBL" id="JAROKS010000023">
    <property type="protein sequence ID" value="KAK1787577.1"/>
    <property type="molecule type" value="Genomic_DNA"/>
</dbReference>
<evidence type="ECO:0000256" key="24">
    <source>
        <dbReference type="PROSITE-ProRule" id="PRU00221"/>
    </source>
</evidence>
<evidence type="ECO:0000256" key="16">
    <source>
        <dbReference type="ARBA" id="ARBA00022838"/>
    </source>
</evidence>
<dbReference type="GO" id="GO:0005739">
    <property type="term" value="C:mitochondrion"/>
    <property type="evidence" value="ECO:0007669"/>
    <property type="project" value="UniProtKB-SubCell"/>
</dbReference>
<keyword evidence="13" id="KW-0433">Leucine-rich repeat</keyword>
<dbReference type="Gene3D" id="2.60.120.590">
    <property type="entry name" value="Alpha-ketoglutarate-dependent dioxygenase AlkB-like"/>
    <property type="match status" value="1"/>
</dbReference>
<evidence type="ECO:0000256" key="19">
    <source>
        <dbReference type="ARBA" id="ARBA00023128"/>
    </source>
</evidence>
<dbReference type="InterPro" id="IPR015943">
    <property type="entry name" value="WD40/YVTN_repeat-like_dom_sf"/>
</dbReference>
<dbReference type="Gene3D" id="3.80.10.10">
    <property type="entry name" value="Ribonuclease Inhibitor"/>
    <property type="match status" value="1"/>
</dbReference>
<dbReference type="Gene3D" id="2.130.10.10">
    <property type="entry name" value="YVTN repeat-like/Quinoprotein amine dehydrogenase"/>
    <property type="match status" value="1"/>
</dbReference>
<organism evidence="27 28">
    <name type="scientific">Electrophorus voltai</name>
    <dbReference type="NCBI Taxonomy" id="2609070"/>
    <lineage>
        <taxon>Eukaryota</taxon>
        <taxon>Metazoa</taxon>
        <taxon>Chordata</taxon>
        <taxon>Craniata</taxon>
        <taxon>Vertebrata</taxon>
        <taxon>Euteleostomi</taxon>
        <taxon>Actinopterygii</taxon>
        <taxon>Neopterygii</taxon>
        <taxon>Teleostei</taxon>
        <taxon>Ostariophysi</taxon>
        <taxon>Gymnotiformes</taxon>
        <taxon>Gymnotoidei</taxon>
        <taxon>Gymnotidae</taxon>
        <taxon>Electrophorus</taxon>
    </lineage>
</organism>
<dbReference type="Gene3D" id="1.20.140.20">
    <property type="entry name" value="Alpha-ketoacid/pyruvate dehydrogenase kinase, N-terminal domain"/>
    <property type="match status" value="1"/>
</dbReference>
<dbReference type="GO" id="GO:0000776">
    <property type="term" value="C:kinetochore"/>
    <property type="evidence" value="ECO:0007669"/>
    <property type="project" value="UniProtKB-KW"/>
</dbReference>
<feature type="compositionally biased region" description="Polar residues" evidence="25">
    <location>
        <begin position="616"/>
        <end position="626"/>
    </location>
</feature>
<dbReference type="SUPFAM" id="SSF52058">
    <property type="entry name" value="L domain-like"/>
    <property type="match status" value="1"/>
</dbReference>
<feature type="non-terminal residue" evidence="27">
    <location>
        <position position="1"/>
    </location>
</feature>
<evidence type="ECO:0000256" key="20">
    <source>
        <dbReference type="ARBA" id="ARBA00023212"/>
    </source>
</evidence>
<evidence type="ECO:0000256" key="11">
    <source>
        <dbReference type="ARBA" id="ARBA00022490"/>
    </source>
</evidence>
<evidence type="ECO:0000313" key="28">
    <source>
        <dbReference type="Proteomes" id="UP001239994"/>
    </source>
</evidence>
<dbReference type="InterPro" id="IPR056160">
    <property type="entry name" value="WD_LRWD1"/>
</dbReference>
<evidence type="ECO:0000256" key="8">
    <source>
        <dbReference type="ARBA" id="ARBA00007545"/>
    </source>
</evidence>
<comment type="similarity">
    <text evidence="8">Belongs to the LRWD1 family.</text>
</comment>
<accession>A0AAD9DPY9</accession>
<reference evidence="27" key="1">
    <citation type="submission" date="2023-03" db="EMBL/GenBank/DDBJ databases">
        <title>Electrophorus voltai genome.</title>
        <authorList>
            <person name="Bian C."/>
        </authorList>
    </citation>
    <scope>NUCLEOTIDE SEQUENCE</scope>
    <source>
        <strain evidence="27">CB-2022</strain>
        <tissue evidence="27">Muscle</tissue>
    </source>
</reference>
<evidence type="ECO:0000256" key="14">
    <source>
        <dbReference type="ARBA" id="ARBA00022705"/>
    </source>
</evidence>
<evidence type="ECO:0000256" key="25">
    <source>
        <dbReference type="SAM" id="MobiDB-lite"/>
    </source>
</evidence>
<feature type="repeat" description="WD" evidence="24">
    <location>
        <begin position="823"/>
        <end position="857"/>
    </location>
</feature>
<dbReference type="GO" id="GO:0005664">
    <property type="term" value="C:nuclear origin of replication recognition complex"/>
    <property type="evidence" value="ECO:0007669"/>
    <property type="project" value="TreeGrafter"/>
</dbReference>
<dbReference type="InterPro" id="IPR037151">
    <property type="entry name" value="AlkB-like_sf"/>
</dbReference>
<dbReference type="GO" id="GO:0000781">
    <property type="term" value="C:chromosome, telomeric region"/>
    <property type="evidence" value="ECO:0007669"/>
    <property type="project" value="UniProtKB-SubCell"/>
</dbReference>
<comment type="cofactor">
    <cofactor evidence="1">
        <name>Fe(2+)</name>
        <dbReference type="ChEBI" id="CHEBI:29033"/>
    </cofactor>
</comment>
<dbReference type="InterPro" id="IPR019775">
    <property type="entry name" value="WD40_repeat_CS"/>
</dbReference>
<evidence type="ECO:0000256" key="17">
    <source>
        <dbReference type="ARBA" id="ARBA00022853"/>
    </source>
</evidence>
<evidence type="ECO:0000256" key="4">
    <source>
        <dbReference type="ARBA" id="ARBA00004300"/>
    </source>
</evidence>
<dbReference type="InterPro" id="IPR001611">
    <property type="entry name" value="Leu-rich_rpt"/>
</dbReference>
<keyword evidence="28" id="KW-1185">Reference proteome</keyword>
<evidence type="ECO:0000256" key="7">
    <source>
        <dbReference type="ARBA" id="ARBA00006155"/>
    </source>
</evidence>
<dbReference type="Pfam" id="PF10436">
    <property type="entry name" value="BCDHK_Adom3"/>
    <property type="match status" value="1"/>
</dbReference>
<dbReference type="GO" id="GO:0003682">
    <property type="term" value="F:chromatin binding"/>
    <property type="evidence" value="ECO:0007669"/>
    <property type="project" value="TreeGrafter"/>
</dbReference>
<dbReference type="FunFam" id="2.60.120.590:FF:000008">
    <property type="entry name" value="Alpha-ketoglutarate-dependent dioxygenase alkB homolog 4"/>
    <property type="match status" value="1"/>
</dbReference>
<comment type="caution">
    <text evidence="27">The sequence shown here is derived from an EMBL/GenBank/DDBJ whole genome shotgun (WGS) entry which is preliminary data.</text>
</comment>
<evidence type="ECO:0000313" key="27">
    <source>
        <dbReference type="EMBL" id="KAK1787577.1"/>
    </source>
</evidence>
<evidence type="ECO:0000256" key="13">
    <source>
        <dbReference type="ARBA" id="ARBA00022614"/>
    </source>
</evidence>
<evidence type="ECO:0000256" key="22">
    <source>
        <dbReference type="ARBA" id="ARBA00023328"/>
    </source>
</evidence>
<dbReference type="Proteomes" id="UP001239994">
    <property type="component" value="Unassembled WGS sequence"/>
</dbReference>
<keyword evidence="18" id="KW-0779">Telomere</keyword>
<name>A0AAD9DPY9_9TELE</name>
<dbReference type="PROSITE" id="PS50082">
    <property type="entry name" value="WD_REPEATS_2"/>
    <property type="match status" value="1"/>
</dbReference>
<dbReference type="InterPro" id="IPR018955">
    <property type="entry name" value="BCDHK/PDK_N"/>
</dbReference>
<dbReference type="InterPro" id="IPR001680">
    <property type="entry name" value="WD40_rpt"/>
</dbReference>
<evidence type="ECO:0000256" key="5">
    <source>
        <dbReference type="ARBA" id="ARBA00004574"/>
    </source>
</evidence>
<evidence type="ECO:0000256" key="2">
    <source>
        <dbReference type="ARBA" id="ARBA00004123"/>
    </source>
</evidence>
<dbReference type="SUPFAM" id="SSF50978">
    <property type="entry name" value="WD40 repeat-like"/>
    <property type="match status" value="1"/>
</dbReference>
<dbReference type="GO" id="GO:0006260">
    <property type="term" value="P:DNA replication"/>
    <property type="evidence" value="ECO:0007669"/>
    <property type="project" value="UniProtKB-KW"/>
</dbReference>
<evidence type="ECO:0000256" key="15">
    <source>
        <dbReference type="ARBA" id="ARBA00022737"/>
    </source>
</evidence>